<evidence type="ECO:0000256" key="2">
    <source>
        <dbReference type="SAM" id="Phobius"/>
    </source>
</evidence>
<name>A0A9D2JDF4_9ACTN</name>
<dbReference type="Proteomes" id="UP000824062">
    <property type="component" value="Unassembled WGS sequence"/>
</dbReference>
<keyword evidence="2" id="KW-0472">Membrane</keyword>
<reference evidence="3" key="1">
    <citation type="journal article" date="2021" name="PeerJ">
        <title>Extensive microbial diversity within the chicken gut microbiome revealed by metagenomics and culture.</title>
        <authorList>
            <person name="Gilroy R."/>
            <person name="Ravi A."/>
            <person name="Getino M."/>
            <person name="Pursley I."/>
            <person name="Horton D.L."/>
            <person name="Alikhan N.F."/>
            <person name="Baker D."/>
            <person name="Gharbi K."/>
            <person name="Hall N."/>
            <person name="Watson M."/>
            <person name="Adriaenssens E.M."/>
            <person name="Foster-Nyarko E."/>
            <person name="Jarju S."/>
            <person name="Secka A."/>
            <person name="Antonio M."/>
            <person name="Oren A."/>
            <person name="Chaudhuri R.R."/>
            <person name="La Ragione R."/>
            <person name="Hildebrand F."/>
            <person name="Pallen M.J."/>
        </authorList>
    </citation>
    <scope>NUCLEOTIDE SEQUENCE</scope>
    <source>
        <strain evidence="3">ChiHjej12B11-14209</strain>
    </source>
</reference>
<sequence>MAKEGKRGIGRTVLIVLVALVVIGGVGSMMGGGSGTGTTGTGDSADAAAGTNQAAPEEQPAEEQEPYTVTDEQLDPSNPYGVFINGTLTNNTDNEVSYIQVEYNLYDADGAQIGTALANTNNLQPGGTWKFEAVGTASPDEVATFELIDVTGF</sequence>
<accession>A0A9D2JDF4</accession>
<dbReference type="AlphaFoldDB" id="A0A9D2JDF4"/>
<evidence type="ECO:0000313" key="3">
    <source>
        <dbReference type="EMBL" id="HIZ45741.1"/>
    </source>
</evidence>
<gene>
    <name evidence="3" type="ORF">IAA19_01810</name>
</gene>
<dbReference type="InterPro" id="IPR047676">
    <property type="entry name" value="FxLYD_dom"/>
</dbReference>
<protein>
    <submittedName>
        <fullName evidence="3">DUF3426 domain-containing protein</fullName>
    </submittedName>
</protein>
<comment type="caution">
    <text evidence="3">The sequence shown here is derived from an EMBL/GenBank/DDBJ whole genome shotgun (WGS) entry which is preliminary data.</text>
</comment>
<keyword evidence="2" id="KW-0812">Transmembrane</keyword>
<feature type="transmembrane region" description="Helical" evidence="2">
    <location>
        <begin position="12"/>
        <end position="31"/>
    </location>
</feature>
<feature type="compositionally biased region" description="Low complexity" evidence="1">
    <location>
        <begin position="41"/>
        <end position="58"/>
    </location>
</feature>
<organism evidence="3 4">
    <name type="scientific">Candidatus Olsenella pullistercoris</name>
    <dbReference type="NCBI Taxonomy" id="2838712"/>
    <lineage>
        <taxon>Bacteria</taxon>
        <taxon>Bacillati</taxon>
        <taxon>Actinomycetota</taxon>
        <taxon>Coriobacteriia</taxon>
        <taxon>Coriobacteriales</taxon>
        <taxon>Atopobiaceae</taxon>
        <taxon>Olsenella</taxon>
    </lineage>
</organism>
<evidence type="ECO:0000313" key="4">
    <source>
        <dbReference type="Proteomes" id="UP000824062"/>
    </source>
</evidence>
<reference evidence="3" key="2">
    <citation type="submission" date="2021-04" db="EMBL/GenBank/DDBJ databases">
        <authorList>
            <person name="Gilroy R."/>
        </authorList>
    </citation>
    <scope>NUCLEOTIDE SEQUENCE</scope>
    <source>
        <strain evidence="3">ChiHjej12B11-14209</strain>
    </source>
</reference>
<feature type="region of interest" description="Disordered" evidence="1">
    <location>
        <begin position="34"/>
        <end position="78"/>
    </location>
</feature>
<dbReference type="NCBIfam" id="NF038353">
    <property type="entry name" value="FxLYD_dom"/>
    <property type="match status" value="1"/>
</dbReference>
<dbReference type="EMBL" id="DXBM01000019">
    <property type="protein sequence ID" value="HIZ45741.1"/>
    <property type="molecule type" value="Genomic_DNA"/>
</dbReference>
<proteinExistence type="predicted"/>
<keyword evidence="2" id="KW-1133">Transmembrane helix</keyword>
<evidence type="ECO:0000256" key="1">
    <source>
        <dbReference type="SAM" id="MobiDB-lite"/>
    </source>
</evidence>